<dbReference type="EMBL" id="LITQ01000013">
    <property type="protein sequence ID" value="OAA93330.1"/>
    <property type="molecule type" value="Genomic_DNA"/>
</dbReference>
<protein>
    <submittedName>
        <fullName evidence="8">Putative permease</fullName>
    </submittedName>
    <submittedName>
        <fullName evidence="9">Two-component membrane permease complex subunit</fullName>
    </submittedName>
</protein>
<dbReference type="PRINTS" id="PR01036">
    <property type="entry name" value="TCRTETB"/>
</dbReference>
<feature type="transmembrane region" description="Helical" evidence="7">
    <location>
        <begin position="56"/>
        <end position="78"/>
    </location>
</feature>
<name>A0A166T6H5_9CLOT</name>
<keyword evidence="5 7" id="KW-1133">Transmembrane helix</keyword>
<proteinExistence type="inferred from homology"/>
<feature type="transmembrane region" description="Helical" evidence="7">
    <location>
        <begin position="275"/>
        <end position="296"/>
    </location>
</feature>
<feature type="transmembrane region" description="Helical" evidence="7">
    <location>
        <begin position="238"/>
        <end position="263"/>
    </location>
</feature>
<evidence type="ECO:0000256" key="1">
    <source>
        <dbReference type="ARBA" id="ARBA00004651"/>
    </source>
</evidence>
<dbReference type="Proteomes" id="UP000093694">
    <property type="component" value="Unassembled WGS sequence"/>
</dbReference>
<feature type="transmembrane region" description="Helical" evidence="7">
    <location>
        <begin position="209"/>
        <end position="226"/>
    </location>
</feature>
<dbReference type="PANTHER" id="PTHR42775">
    <property type="entry name" value="PERMEASE RV2963-RELATED"/>
    <property type="match status" value="1"/>
</dbReference>
<comment type="similarity">
    <text evidence="2">Belongs to the UPF0718 family.</text>
</comment>
<evidence type="ECO:0000313" key="8">
    <source>
        <dbReference type="EMBL" id="OAA93330.1"/>
    </source>
</evidence>
<evidence type="ECO:0000256" key="2">
    <source>
        <dbReference type="ARBA" id="ARBA00006386"/>
    </source>
</evidence>
<evidence type="ECO:0000256" key="4">
    <source>
        <dbReference type="ARBA" id="ARBA00022692"/>
    </source>
</evidence>
<organism evidence="8 10">
    <name type="scientific">Clostridium coskatii</name>
    <dbReference type="NCBI Taxonomy" id="1705578"/>
    <lineage>
        <taxon>Bacteria</taxon>
        <taxon>Bacillati</taxon>
        <taxon>Bacillota</taxon>
        <taxon>Clostridia</taxon>
        <taxon>Eubacteriales</taxon>
        <taxon>Clostridiaceae</taxon>
        <taxon>Clostridium</taxon>
    </lineage>
</organism>
<evidence type="ECO:0000313" key="9">
    <source>
        <dbReference type="EMBL" id="OBR92532.1"/>
    </source>
</evidence>
<evidence type="ECO:0000256" key="6">
    <source>
        <dbReference type="ARBA" id="ARBA00023136"/>
    </source>
</evidence>
<reference evidence="8 10" key="1">
    <citation type="journal article" date="2015" name="Biotechnol. Bioeng.">
        <title>Genome sequence and phenotypic characterization of Caulobacter segnis.</title>
        <authorList>
            <person name="Patel S."/>
            <person name="Fletcher B."/>
            <person name="Scott D.C."/>
            <person name="Ely B."/>
        </authorList>
    </citation>
    <scope>NUCLEOTIDE SEQUENCE [LARGE SCALE GENOMIC DNA]</scope>
    <source>
        <strain evidence="8 10">PS02</strain>
    </source>
</reference>
<dbReference type="GO" id="GO:0005886">
    <property type="term" value="C:plasma membrane"/>
    <property type="evidence" value="ECO:0007669"/>
    <property type="project" value="UniProtKB-SubCell"/>
</dbReference>
<dbReference type="InterPro" id="IPR005524">
    <property type="entry name" value="DUF318"/>
</dbReference>
<evidence type="ECO:0000313" key="11">
    <source>
        <dbReference type="Proteomes" id="UP000093694"/>
    </source>
</evidence>
<dbReference type="RefSeq" id="WP_063600933.1">
    <property type="nucleotide sequence ID" value="NZ_LITQ01000013.1"/>
</dbReference>
<dbReference type="Pfam" id="PF03773">
    <property type="entry name" value="ArsP_1"/>
    <property type="match status" value="1"/>
</dbReference>
<evidence type="ECO:0000256" key="3">
    <source>
        <dbReference type="ARBA" id="ARBA00022475"/>
    </source>
</evidence>
<feature type="transmembrane region" description="Helical" evidence="7">
    <location>
        <begin position="113"/>
        <end position="132"/>
    </location>
</feature>
<dbReference type="Proteomes" id="UP000077384">
    <property type="component" value="Unassembled WGS sequence"/>
</dbReference>
<feature type="transmembrane region" description="Helical" evidence="7">
    <location>
        <begin position="179"/>
        <end position="197"/>
    </location>
</feature>
<dbReference type="InterPro" id="IPR053166">
    <property type="entry name" value="UPF0718_permease"/>
</dbReference>
<feature type="transmembrane region" description="Helical" evidence="7">
    <location>
        <begin position="84"/>
        <end position="106"/>
    </location>
</feature>
<dbReference type="PANTHER" id="PTHR42775:SF2">
    <property type="entry name" value="PERMEASE"/>
    <property type="match status" value="1"/>
</dbReference>
<accession>A0A166T6H5</accession>
<comment type="caution">
    <text evidence="8">The sequence shown here is derived from an EMBL/GenBank/DDBJ whole genome shotgun (WGS) entry which is preliminary data.</text>
</comment>
<keyword evidence="11" id="KW-1185">Reference proteome</keyword>
<keyword evidence="6 7" id="KW-0472">Membrane</keyword>
<evidence type="ECO:0000313" key="10">
    <source>
        <dbReference type="Proteomes" id="UP000077384"/>
    </source>
</evidence>
<feature type="transmembrane region" description="Helical" evidence="7">
    <location>
        <begin position="12"/>
        <end position="36"/>
    </location>
</feature>
<sequence length="297" mass="31958">MNSFVVTIQYFITIMAELIVLFIGISTIIAFLLMYIPQNKIKDWLSGKGILGNIMAVLFGAVTPFCACSTVPMTLGLLEAGVSFGTVMSFVISSPLMDPLVFILLGTFMGWKVAIGFLVLTSIFAVIFGLLFDKFGWADQVKRVRIKGGKHEHNGGLPIGFKNRLKASLLKAWTDFKGVFIYMVIGVAIGAAIYGYMPTELLAKVAGPDNPFAVIVLALIGMPLYIRVESAIPIGLSLINKGASIGAVIAFIISGAGIAIPELTMLSSIFKKKIIIAFVVIVFVTSVISGFVFNMLI</sequence>
<evidence type="ECO:0000256" key="5">
    <source>
        <dbReference type="ARBA" id="ARBA00022989"/>
    </source>
</evidence>
<gene>
    <name evidence="9" type="ORF">CLCOS_29950</name>
    <name evidence="8" type="ORF">WX73_00022</name>
</gene>
<dbReference type="AlphaFoldDB" id="A0A166T6H5"/>
<dbReference type="PATRIC" id="fig|1705578.3.peg.403"/>
<comment type="subcellular location">
    <subcellularLocation>
        <location evidence="1">Cell membrane</location>
        <topology evidence="1">Multi-pass membrane protein</topology>
    </subcellularLocation>
</comment>
<keyword evidence="4 7" id="KW-0812">Transmembrane</keyword>
<dbReference type="EMBL" id="LROR01000057">
    <property type="protein sequence ID" value="OBR92532.1"/>
    <property type="molecule type" value="Genomic_DNA"/>
</dbReference>
<evidence type="ECO:0000256" key="7">
    <source>
        <dbReference type="SAM" id="Phobius"/>
    </source>
</evidence>
<keyword evidence="3" id="KW-1003">Cell membrane</keyword>
<reference evidence="9 11" key="2">
    <citation type="journal article" date="2016" name="Front. Microbiol.">
        <title>Industrial Acetogenic Biocatalysts: A Comparative Metabolic and Genomic Analysis.</title>
        <authorList>
            <person name="Bengelsdorf F."/>
            <person name="Poehlein A."/>
            <person name="Sonja S."/>
            <person name="Erz C."/>
            <person name="Hummel T."/>
            <person name="Hoffmeister S."/>
            <person name="Daniel R."/>
            <person name="Durre P."/>
        </authorList>
    </citation>
    <scope>NUCLEOTIDE SEQUENCE [LARGE SCALE GENOMIC DNA]</scope>
    <source>
        <strain evidence="9 11">PTA-10522</strain>
    </source>
</reference>